<dbReference type="GO" id="GO:0006508">
    <property type="term" value="P:proteolysis"/>
    <property type="evidence" value="ECO:0007669"/>
    <property type="project" value="UniProtKB-KW"/>
</dbReference>
<sequence length="462" mass="50822">MEAKQIVFLFLLFTVIISVSSDPLQYQHQVFFPTSLPQVGQSLETLSWDVPHQLSDFDSETPLIVVRLHHVHHLSKSSTSTPESLFLNRLKRDAVRARTMASRKSRNFSSSLIPGASMGSGEYFTRIGFGTPAKRFYLAIDTGSDLTWLQCKPCQKCYSQVDDIFDPKYSRSFASVHCNSTLCSLLDQRRCNKDQCLYEVTYGDQSTTSGEFSTETLTFGATKVPQLPFGCGNDNEGLFGGFAGLLGLGQGKLSFPAQADIQKFSYCLVGWGSNSSSYLMFGDSAVSRKAVFTSLLTNPAIDTYYYVELQGISVGGNRVRGINPSLFQLSSDGDGGVIVDSGTVLTWLVQPAYNALRNAFLAGTRGLKRAKKFSILDTCFDLHGMKKVNVPTVVLHFKGANVSLPESNILYPADTIGRKYCFAFAGKTSPGRLSIIGNFQQQGFRVSFDLDKQRIGFSPESC</sequence>
<dbReference type="Gene3D" id="2.40.70.10">
    <property type="entry name" value="Acid Proteases"/>
    <property type="match status" value="2"/>
</dbReference>
<keyword evidence="5" id="KW-0325">Glycoprotein</keyword>
<dbReference type="PROSITE" id="PS51767">
    <property type="entry name" value="PEPTIDASE_A1"/>
    <property type="match status" value="1"/>
</dbReference>
<protein>
    <submittedName>
        <fullName evidence="8">Eukaryotic aspartyl protease family protein</fullName>
    </submittedName>
</protein>
<evidence type="ECO:0000313" key="9">
    <source>
        <dbReference type="Proteomes" id="UP001153555"/>
    </source>
</evidence>
<dbReference type="AlphaFoldDB" id="A0A9N7NK37"/>
<dbReference type="Pfam" id="PF14541">
    <property type="entry name" value="TAXi_C"/>
    <property type="match status" value="1"/>
</dbReference>
<dbReference type="InterPro" id="IPR051708">
    <property type="entry name" value="Plant_Aspart_Prot_A1"/>
</dbReference>
<evidence type="ECO:0000256" key="4">
    <source>
        <dbReference type="ARBA" id="ARBA00022801"/>
    </source>
</evidence>
<dbReference type="InterPro" id="IPR033121">
    <property type="entry name" value="PEPTIDASE_A1"/>
</dbReference>
<keyword evidence="4" id="KW-0378">Hydrolase</keyword>
<dbReference type="InterPro" id="IPR032861">
    <property type="entry name" value="TAXi_N"/>
</dbReference>
<dbReference type="FunFam" id="2.40.70.10:FF:000031">
    <property type="entry name" value="Aspartyl protease AED1"/>
    <property type="match status" value="1"/>
</dbReference>
<evidence type="ECO:0000256" key="2">
    <source>
        <dbReference type="ARBA" id="ARBA00022670"/>
    </source>
</evidence>
<comment type="caution">
    <text evidence="8">The sequence shown here is derived from an EMBL/GenBank/DDBJ whole genome shotgun (WGS) entry which is preliminary data.</text>
</comment>
<dbReference type="FunFam" id="2.40.70.10:FF:000033">
    <property type="entry name" value="Aspartyl protease family protein"/>
    <property type="match status" value="1"/>
</dbReference>
<dbReference type="Proteomes" id="UP001153555">
    <property type="component" value="Unassembled WGS sequence"/>
</dbReference>
<dbReference type="InterPro" id="IPR032799">
    <property type="entry name" value="TAXi_C"/>
</dbReference>
<proteinExistence type="inferred from homology"/>
<evidence type="ECO:0000256" key="1">
    <source>
        <dbReference type="ARBA" id="ARBA00007447"/>
    </source>
</evidence>
<name>A0A9N7NK37_STRHE</name>
<feature type="signal peptide" evidence="6">
    <location>
        <begin position="1"/>
        <end position="21"/>
    </location>
</feature>
<keyword evidence="6" id="KW-0732">Signal</keyword>
<evidence type="ECO:0000256" key="6">
    <source>
        <dbReference type="SAM" id="SignalP"/>
    </source>
</evidence>
<dbReference type="OrthoDB" id="2747330at2759"/>
<dbReference type="Pfam" id="PF14543">
    <property type="entry name" value="TAXi_N"/>
    <property type="match status" value="1"/>
</dbReference>
<evidence type="ECO:0000256" key="3">
    <source>
        <dbReference type="ARBA" id="ARBA00022750"/>
    </source>
</evidence>
<gene>
    <name evidence="8" type="ORF">SHERM_26728</name>
</gene>
<dbReference type="PANTHER" id="PTHR47967:SF60">
    <property type="entry name" value="PROTEIN ASPARTIC PROTEASE IN GUARD CELL 1-LIKE"/>
    <property type="match status" value="1"/>
</dbReference>
<keyword evidence="3" id="KW-0064">Aspartyl protease</keyword>
<evidence type="ECO:0000313" key="8">
    <source>
        <dbReference type="EMBL" id="CAA0831379.1"/>
    </source>
</evidence>
<evidence type="ECO:0000259" key="7">
    <source>
        <dbReference type="PROSITE" id="PS51767"/>
    </source>
</evidence>
<dbReference type="InterPro" id="IPR021109">
    <property type="entry name" value="Peptidase_aspartic_dom_sf"/>
</dbReference>
<dbReference type="PANTHER" id="PTHR47967">
    <property type="entry name" value="OS07G0603500 PROTEIN-RELATED"/>
    <property type="match status" value="1"/>
</dbReference>
<dbReference type="GO" id="GO:0004190">
    <property type="term" value="F:aspartic-type endopeptidase activity"/>
    <property type="evidence" value="ECO:0007669"/>
    <property type="project" value="UniProtKB-KW"/>
</dbReference>
<keyword evidence="2 8" id="KW-0645">Protease</keyword>
<feature type="domain" description="Peptidase A1" evidence="7">
    <location>
        <begin position="123"/>
        <end position="458"/>
    </location>
</feature>
<reference evidence="8" key="1">
    <citation type="submission" date="2019-12" db="EMBL/GenBank/DDBJ databases">
        <authorList>
            <person name="Scholes J."/>
        </authorList>
    </citation>
    <scope>NUCLEOTIDE SEQUENCE</scope>
</reference>
<keyword evidence="9" id="KW-1185">Reference proteome</keyword>
<comment type="similarity">
    <text evidence="1">Belongs to the peptidase A1 family.</text>
</comment>
<feature type="chain" id="PRO_5040140664" evidence="6">
    <location>
        <begin position="22"/>
        <end position="462"/>
    </location>
</feature>
<evidence type="ECO:0000256" key="5">
    <source>
        <dbReference type="ARBA" id="ARBA00023180"/>
    </source>
</evidence>
<dbReference type="EMBL" id="CACSLK010027832">
    <property type="protein sequence ID" value="CAA0831379.1"/>
    <property type="molecule type" value="Genomic_DNA"/>
</dbReference>
<dbReference type="SUPFAM" id="SSF50630">
    <property type="entry name" value="Acid proteases"/>
    <property type="match status" value="1"/>
</dbReference>
<accession>A0A9N7NK37</accession>
<organism evidence="8 9">
    <name type="scientific">Striga hermonthica</name>
    <name type="common">Purple witchweed</name>
    <name type="synonym">Buchnera hermonthica</name>
    <dbReference type="NCBI Taxonomy" id="68872"/>
    <lineage>
        <taxon>Eukaryota</taxon>
        <taxon>Viridiplantae</taxon>
        <taxon>Streptophyta</taxon>
        <taxon>Embryophyta</taxon>
        <taxon>Tracheophyta</taxon>
        <taxon>Spermatophyta</taxon>
        <taxon>Magnoliopsida</taxon>
        <taxon>eudicotyledons</taxon>
        <taxon>Gunneridae</taxon>
        <taxon>Pentapetalae</taxon>
        <taxon>asterids</taxon>
        <taxon>lamiids</taxon>
        <taxon>Lamiales</taxon>
        <taxon>Orobanchaceae</taxon>
        <taxon>Buchnereae</taxon>
        <taxon>Striga</taxon>
    </lineage>
</organism>